<keyword evidence="4 7" id="KW-0442">Lipid degradation</keyword>
<name>A0A6P8ZM82_THRPL</name>
<evidence type="ECO:0000256" key="7">
    <source>
        <dbReference type="PIRNR" id="PIRNR000862"/>
    </source>
</evidence>
<dbReference type="Proteomes" id="UP000515158">
    <property type="component" value="Unplaced"/>
</dbReference>
<evidence type="ECO:0000313" key="12">
    <source>
        <dbReference type="RefSeq" id="XP_034240149.1"/>
    </source>
</evidence>
<dbReference type="InParanoid" id="A0A6P8ZM82"/>
<evidence type="ECO:0000256" key="4">
    <source>
        <dbReference type="ARBA" id="ARBA00022963"/>
    </source>
</evidence>
<dbReference type="InterPro" id="IPR025483">
    <property type="entry name" value="Lipase_euk"/>
</dbReference>
<protein>
    <recommendedName>
        <fullName evidence="7">Lipase</fullName>
    </recommendedName>
</protein>
<comment type="similarity">
    <text evidence="1 7">Belongs to the AB hydrolase superfamily. Lipase family.</text>
</comment>
<gene>
    <name evidence="12" type="primary">LOC117644648</name>
</gene>
<dbReference type="SUPFAM" id="SSF53474">
    <property type="entry name" value="alpha/beta-Hydrolases"/>
    <property type="match status" value="1"/>
</dbReference>
<dbReference type="Gene3D" id="3.40.50.1820">
    <property type="entry name" value="alpha/beta hydrolase"/>
    <property type="match status" value="1"/>
</dbReference>
<feature type="domain" description="AB hydrolase-1" evidence="10">
    <location>
        <begin position="82"/>
        <end position="237"/>
    </location>
</feature>
<feature type="active site" description="Nucleophile" evidence="8">
    <location>
        <position position="174"/>
    </location>
</feature>
<dbReference type="OrthoDB" id="9974421at2759"/>
<sequence length="414" mass="46488">MATLRTLVRVLVVLAAVAASGAFLRRPRGLKHTKPEFWMDSVQLARLQGYAMDMHRFFTSDGYEVALHHIVASKNGTLGGVPVLLGHGLASCDEQWLARGATALVYMLVELGFDVWTVNYRGSFYSRGHKTLTSRHHDYWDFSWHENGVVDQAEAIDYVLQATGRQKLVVIGHSMSSTAQVVLLAERPEYNDKVMGQVLLAPPVNFEHSTGALAYAGKVLLNLPGMKESGTENVQNDVFSGFEKPFPQSCYPDHSGVNPKLFPFCQRLIEFVLGKVHEPVDPYQMQMILHHYPAGSSIRQIRHFSQCIAAGKFMQYDYGKARNQALYGQDLPPEYNLTNIRTPTYLMYALGDGSVNWKDVEIFGKLLSPGVLRKLHRLPPKDYCHVDFLIARDAVELVYVPVIKYLEELRSGAS</sequence>
<feature type="active site" description="Charge relay system" evidence="8">
    <location>
        <position position="385"/>
    </location>
</feature>
<dbReference type="GeneID" id="117644648"/>
<evidence type="ECO:0000256" key="8">
    <source>
        <dbReference type="PIRSR" id="PIRSR000862-1"/>
    </source>
</evidence>
<evidence type="ECO:0000256" key="3">
    <source>
        <dbReference type="ARBA" id="ARBA00022801"/>
    </source>
</evidence>
<dbReference type="PANTHER" id="PTHR11005">
    <property type="entry name" value="LYSOSOMAL ACID LIPASE-RELATED"/>
    <property type="match status" value="1"/>
</dbReference>
<feature type="signal peptide" evidence="9">
    <location>
        <begin position="1"/>
        <end position="22"/>
    </location>
</feature>
<dbReference type="InterPro" id="IPR000073">
    <property type="entry name" value="AB_hydrolase_1"/>
</dbReference>
<evidence type="ECO:0000259" key="10">
    <source>
        <dbReference type="Pfam" id="PF00561"/>
    </source>
</evidence>
<keyword evidence="3 7" id="KW-0378">Hydrolase</keyword>
<dbReference type="RefSeq" id="XP_034240149.1">
    <property type="nucleotide sequence ID" value="XM_034384258.1"/>
</dbReference>
<evidence type="ECO:0000256" key="9">
    <source>
        <dbReference type="SAM" id="SignalP"/>
    </source>
</evidence>
<dbReference type="AlphaFoldDB" id="A0A6P8ZM82"/>
<dbReference type="GO" id="GO:0016042">
    <property type="term" value="P:lipid catabolic process"/>
    <property type="evidence" value="ECO:0007669"/>
    <property type="project" value="UniProtKB-KW"/>
</dbReference>
<evidence type="ECO:0000256" key="2">
    <source>
        <dbReference type="ARBA" id="ARBA00022729"/>
    </source>
</evidence>
<dbReference type="KEGG" id="tpal:117644648"/>
<dbReference type="Pfam" id="PF00561">
    <property type="entry name" value="Abhydrolase_1"/>
    <property type="match status" value="1"/>
</dbReference>
<keyword evidence="2 9" id="KW-0732">Signal</keyword>
<dbReference type="InterPro" id="IPR029058">
    <property type="entry name" value="AB_hydrolase_fold"/>
</dbReference>
<feature type="chain" id="PRO_5027922910" description="Lipase" evidence="9">
    <location>
        <begin position="23"/>
        <end position="414"/>
    </location>
</feature>
<evidence type="ECO:0000256" key="6">
    <source>
        <dbReference type="ARBA" id="ARBA00023180"/>
    </source>
</evidence>
<evidence type="ECO:0000256" key="1">
    <source>
        <dbReference type="ARBA" id="ARBA00010701"/>
    </source>
</evidence>
<evidence type="ECO:0000313" key="11">
    <source>
        <dbReference type="Proteomes" id="UP000515158"/>
    </source>
</evidence>
<reference evidence="12" key="1">
    <citation type="submission" date="2025-08" db="UniProtKB">
        <authorList>
            <consortium name="RefSeq"/>
        </authorList>
    </citation>
    <scope>IDENTIFICATION</scope>
    <source>
        <tissue evidence="12">Total insect</tissue>
    </source>
</reference>
<proteinExistence type="inferred from homology"/>
<keyword evidence="11" id="KW-1185">Reference proteome</keyword>
<accession>A0A6P8ZM82</accession>
<dbReference type="FunFam" id="3.40.50.1820:FF:000057">
    <property type="entry name" value="Lipase"/>
    <property type="match status" value="1"/>
</dbReference>
<keyword evidence="6" id="KW-0325">Glycoprotein</keyword>
<feature type="active site" description="Charge relay system" evidence="8">
    <location>
        <position position="352"/>
    </location>
</feature>
<dbReference type="PIRSF" id="PIRSF000862">
    <property type="entry name" value="Steryl_ester_lip"/>
    <property type="match status" value="1"/>
</dbReference>
<evidence type="ECO:0000256" key="5">
    <source>
        <dbReference type="ARBA" id="ARBA00023098"/>
    </source>
</evidence>
<organism evidence="12">
    <name type="scientific">Thrips palmi</name>
    <name type="common">Melon thrips</name>
    <dbReference type="NCBI Taxonomy" id="161013"/>
    <lineage>
        <taxon>Eukaryota</taxon>
        <taxon>Metazoa</taxon>
        <taxon>Ecdysozoa</taxon>
        <taxon>Arthropoda</taxon>
        <taxon>Hexapoda</taxon>
        <taxon>Insecta</taxon>
        <taxon>Pterygota</taxon>
        <taxon>Neoptera</taxon>
        <taxon>Paraneoptera</taxon>
        <taxon>Thysanoptera</taxon>
        <taxon>Terebrantia</taxon>
        <taxon>Thripoidea</taxon>
        <taxon>Thripidae</taxon>
        <taxon>Thrips</taxon>
    </lineage>
</organism>
<keyword evidence="5" id="KW-0443">Lipid metabolism</keyword>
<dbReference type="GO" id="GO:0016788">
    <property type="term" value="F:hydrolase activity, acting on ester bonds"/>
    <property type="evidence" value="ECO:0007669"/>
    <property type="project" value="InterPro"/>
</dbReference>